<evidence type="ECO:0000256" key="4">
    <source>
        <dbReference type="ARBA" id="ARBA00022643"/>
    </source>
</evidence>
<keyword evidence="5 10" id="KW-0812">Transmembrane</keyword>
<comment type="similarity">
    <text evidence="10">Belongs to the NqrB/RnfD family.</text>
</comment>
<dbReference type="EMBL" id="JBHSHL010000014">
    <property type="protein sequence ID" value="MFC4804275.1"/>
    <property type="molecule type" value="Genomic_DNA"/>
</dbReference>
<sequence length="322" mass="34219">METNQLIVSSSPHIRSSEDVAQIMKDVLIALLPATLASIYFFRAGAIVNILVGVLGAVGAEFLCQKVMKRKVTVNDFSAAVTGLLLAMNVPASLPWWITLVGSAFAIIMAKQVFGGLGHNFMNPALVARAALLAAYPSQMTGWVNTALNTSANVDGLSAATPLAVIKGGEAVEAASLFDMFVGNVPGTLGETSAILLILGGCYLIYRKVISPRIPLVYIGTVAVLTFIFSGFDPMMIPYNLFGGGLMLGAFFMATDYSSSPVNEKAQLVYAFGCGLLTSIIRYYGGYPEGVSYSILLMNVAAPLMDKMMKPRVFGEVSKNVK</sequence>
<evidence type="ECO:0000256" key="7">
    <source>
        <dbReference type="ARBA" id="ARBA00022982"/>
    </source>
</evidence>
<keyword evidence="4 10" id="KW-0288">FMN</keyword>
<feature type="transmembrane region" description="Helical" evidence="10">
    <location>
        <begin position="72"/>
        <end position="90"/>
    </location>
</feature>
<keyword evidence="2 10" id="KW-0597">Phosphoprotein</keyword>
<feature type="transmembrane region" description="Helical" evidence="10">
    <location>
        <begin position="237"/>
        <end position="255"/>
    </location>
</feature>
<protein>
    <recommendedName>
        <fullName evidence="10">Ion-translocating oxidoreductase complex subunit D</fullName>
        <ecNumber evidence="10">7.-.-.-</ecNumber>
    </recommendedName>
    <alternativeName>
        <fullName evidence="10">Rnf electron transport complex subunit D</fullName>
    </alternativeName>
</protein>
<evidence type="ECO:0000256" key="6">
    <source>
        <dbReference type="ARBA" id="ARBA00022967"/>
    </source>
</evidence>
<comment type="subunit">
    <text evidence="10">The complex is composed of six subunits: RnfA, RnfB, RnfC, RnfD, RnfE and RnfG.</text>
</comment>
<comment type="subcellular location">
    <subcellularLocation>
        <location evidence="10">Cell membrane</location>
        <topology evidence="10">Multi-pass membrane protein</topology>
    </subcellularLocation>
</comment>
<keyword evidence="12" id="KW-1185">Reference proteome</keyword>
<gene>
    <name evidence="10" type="primary">rnfD</name>
    <name evidence="11" type="ORF">ACFO4R_04190</name>
</gene>
<dbReference type="EC" id="7.-.-.-" evidence="10"/>
<evidence type="ECO:0000256" key="8">
    <source>
        <dbReference type="ARBA" id="ARBA00022989"/>
    </source>
</evidence>
<dbReference type="InterPro" id="IPR011303">
    <property type="entry name" value="RnfD_bac"/>
</dbReference>
<dbReference type="HAMAP" id="MF_00462">
    <property type="entry name" value="RsxD_RnfD"/>
    <property type="match status" value="1"/>
</dbReference>
<reference evidence="12" key="1">
    <citation type="journal article" date="2019" name="Int. J. Syst. Evol. Microbiol.">
        <title>The Global Catalogue of Microorganisms (GCM) 10K type strain sequencing project: providing services to taxonomists for standard genome sequencing and annotation.</title>
        <authorList>
            <consortium name="The Broad Institute Genomics Platform"/>
            <consortium name="The Broad Institute Genome Sequencing Center for Infectious Disease"/>
            <person name="Wu L."/>
            <person name="Ma J."/>
        </authorList>
    </citation>
    <scope>NUCLEOTIDE SEQUENCE [LARGE SCALE GENOMIC DNA]</scope>
    <source>
        <strain evidence="12">CCUG 46385</strain>
    </source>
</reference>
<feature type="transmembrane region" description="Helical" evidence="10">
    <location>
        <begin position="187"/>
        <end position="206"/>
    </location>
</feature>
<evidence type="ECO:0000256" key="1">
    <source>
        <dbReference type="ARBA" id="ARBA00022448"/>
    </source>
</evidence>
<dbReference type="PANTHER" id="PTHR30578">
    <property type="entry name" value="ELECTRON TRANSPORT COMPLEX PROTEIN RNFD"/>
    <property type="match status" value="1"/>
</dbReference>
<comment type="cofactor">
    <cofactor evidence="10">
        <name>FMN</name>
        <dbReference type="ChEBI" id="CHEBI:58210"/>
    </cofactor>
</comment>
<keyword evidence="3 10" id="KW-0285">Flavoprotein</keyword>
<keyword evidence="9 10" id="KW-0472">Membrane</keyword>
<feature type="transmembrane region" description="Helical" evidence="10">
    <location>
        <begin position="40"/>
        <end position="60"/>
    </location>
</feature>
<feature type="transmembrane region" description="Helical" evidence="10">
    <location>
        <begin position="267"/>
        <end position="285"/>
    </location>
</feature>
<dbReference type="Proteomes" id="UP001595916">
    <property type="component" value="Unassembled WGS sequence"/>
</dbReference>
<dbReference type="Pfam" id="PF03116">
    <property type="entry name" value="NQR2_RnfD_RnfE"/>
    <property type="match status" value="1"/>
</dbReference>
<feature type="modified residue" description="FMN phosphoryl threonine" evidence="10">
    <location>
        <position position="161"/>
    </location>
</feature>
<proteinExistence type="inferred from homology"/>
<organism evidence="11 12">
    <name type="scientific">Filifactor villosus</name>
    <dbReference type="NCBI Taxonomy" id="29374"/>
    <lineage>
        <taxon>Bacteria</taxon>
        <taxon>Bacillati</taxon>
        <taxon>Bacillota</taxon>
        <taxon>Clostridia</taxon>
        <taxon>Peptostreptococcales</taxon>
        <taxon>Filifactoraceae</taxon>
        <taxon>Filifactor</taxon>
    </lineage>
</organism>
<evidence type="ECO:0000256" key="3">
    <source>
        <dbReference type="ARBA" id="ARBA00022630"/>
    </source>
</evidence>
<dbReference type="RefSeq" id="WP_379787780.1">
    <property type="nucleotide sequence ID" value="NZ_JBHSHL010000014.1"/>
</dbReference>
<evidence type="ECO:0000313" key="12">
    <source>
        <dbReference type="Proteomes" id="UP001595916"/>
    </source>
</evidence>
<comment type="caution">
    <text evidence="11">The sequence shown here is derived from an EMBL/GenBank/DDBJ whole genome shotgun (WGS) entry which is preliminary data.</text>
</comment>
<comment type="caution">
    <text evidence="10">Lacks conserved residue(s) required for the propagation of feature annotation.</text>
</comment>
<evidence type="ECO:0000256" key="2">
    <source>
        <dbReference type="ARBA" id="ARBA00022553"/>
    </source>
</evidence>
<evidence type="ECO:0000313" key="11">
    <source>
        <dbReference type="EMBL" id="MFC4804275.1"/>
    </source>
</evidence>
<dbReference type="InterPro" id="IPR004338">
    <property type="entry name" value="NqrB/RnfD"/>
</dbReference>
<accession>A0ABV9QIV9</accession>
<comment type="function">
    <text evidence="10">Part of a membrane-bound complex that couples electron transfer with translocation of ions across the membrane.</text>
</comment>
<keyword evidence="10" id="KW-1003">Cell membrane</keyword>
<keyword evidence="7 10" id="KW-0249">Electron transport</keyword>
<keyword evidence="8 10" id="KW-1133">Transmembrane helix</keyword>
<keyword evidence="6 10" id="KW-1278">Translocase</keyword>
<dbReference type="PANTHER" id="PTHR30578:SF0">
    <property type="entry name" value="ION-TRANSLOCATING OXIDOREDUCTASE COMPLEX SUBUNIT D"/>
    <property type="match status" value="1"/>
</dbReference>
<dbReference type="NCBIfam" id="TIGR01946">
    <property type="entry name" value="rnfD"/>
    <property type="match status" value="1"/>
</dbReference>
<name>A0ABV9QIV9_9FIRM</name>
<evidence type="ECO:0000256" key="10">
    <source>
        <dbReference type="HAMAP-Rule" id="MF_00462"/>
    </source>
</evidence>
<evidence type="ECO:0000256" key="5">
    <source>
        <dbReference type="ARBA" id="ARBA00022692"/>
    </source>
</evidence>
<evidence type="ECO:0000256" key="9">
    <source>
        <dbReference type="ARBA" id="ARBA00023136"/>
    </source>
</evidence>
<feature type="transmembrane region" description="Helical" evidence="10">
    <location>
        <begin position="213"/>
        <end position="231"/>
    </location>
</feature>
<keyword evidence="1 10" id="KW-0813">Transport</keyword>